<protein>
    <submittedName>
        <fullName evidence="4">Membrane-bound lytic murein transglycosylase D</fullName>
        <ecNumber evidence="4">3.2.1.-</ecNumber>
    </submittedName>
</protein>
<dbReference type="HOGENOM" id="CLU_009520_1_4_6"/>
<dbReference type="CAZy" id="CBM50">
    <property type="family name" value="Carbohydrate-Binding Module Family 50"/>
</dbReference>
<dbReference type="Gene3D" id="3.10.350.10">
    <property type="entry name" value="LysM domain"/>
    <property type="match status" value="3"/>
</dbReference>
<feature type="domain" description="LysM" evidence="3">
    <location>
        <begin position="333"/>
        <end position="376"/>
    </location>
</feature>
<organism evidence="4 5">
    <name type="scientific">Coxiella burnetii (strain Dugway 5J108-111)</name>
    <dbReference type="NCBI Taxonomy" id="434922"/>
    <lineage>
        <taxon>Bacteria</taxon>
        <taxon>Pseudomonadati</taxon>
        <taxon>Pseudomonadota</taxon>
        <taxon>Gammaproteobacteria</taxon>
        <taxon>Legionellales</taxon>
        <taxon>Coxiellaceae</taxon>
        <taxon>Coxiella</taxon>
    </lineage>
</organism>
<accession>A9KGQ4</accession>
<dbReference type="EMBL" id="CP000733">
    <property type="protein sequence ID" value="ABS77045.2"/>
    <property type="molecule type" value="Genomic_DNA"/>
</dbReference>
<dbReference type="KEGG" id="cbd:CBUD_1767"/>
<dbReference type="SUPFAM" id="SSF54106">
    <property type="entry name" value="LysM domain"/>
    <property type="match status" value="3"/>
</dbReference>
<dbReference type="GO" id="GO:0016798">
    <property type="term" value="F:hydrolase activity, acting on glycosyl bonds"/>
    <property type="evidence" value="ECO:0007669"/>
    <property type="project" value="UniProtKB-KW"/>
</dbReference>
<feature type="signal peptide" evidence="2">
    <location>
        <begin position="1"/>
        <end position="38"/>
    </location>
</feature>
<comment type="similarity">
    <text evidence="1">Belongs to the transglycosylase Slt family.</text>
</comment>
<dbReference type="EC" id="3.2.1.-" evidence="4"/>
<dbReference type="GO" id="GO:0008932">
    <property type="term" value="F:lytic endotransglycosylase activity"/>
    <property type="evidence" value="ECO:0007669"/>
    <property type="project" value="TreeGrafter"/>
</dbReference>
<keyword evidence="4" id="KW-0326">Glycosidase</keyword>
<dbReference type="InterPro" id="IPR023346">
    <property type="entry name" value="Lysozyme-like_dom_sf"/>
</dbReference>
<dbReference type="Pfam" id="PF01476">
    <property type="entry name" value="LysM"/>
    <property type="match status" value="3"/>
</dbReference>
<dbReference type="Pfam" id="PF01464">
    <property type="entry name" value="SLT"/>
    <property type="match status" value="1"/>
</dbReference>
<dbReference type="InterPro" id="IPR008258">
    <property type="entry name" value="Transglycosylase_SLT_dom_1"/>
</dbReference>
<evidence type="ECO:0000256" key="1">
    <source>
        <dbReference type="ARBA" id="ARBA00007734"/>
    </source>
</evidence>
<dbReference type="CDD" id="cd00118">
    <property type="entry name" value="LysM"/>
    <property type="match status" value="3"/>
</dbReference>
<dbReference type="PANTHER" id="PTHR33734">
    <property type="entry name" value="LYSM DOMAIN-CONTAINING GPI-ANCHORED PROTEIN 2"/>
    <property type="match status" value="1"/>
</dbReference>
<dbReference type="Gene3D" id="1.10.530.10">
    <property type="match status" value="1"/>
</dbReference>
<dbReference type="FunFam" id="3.10.350.10:FF:000014">
    <property type="entry name" value="Soluble lytic murein transglycosylase"/>
    <property type="match status" value="1"/>
</dbReference>
<dbReference type="PROSITE" id="PS51782">
    <property type="entry name" value="LYSM"/>
    <property type="match status" value="3"/>
</dbReference>
<feature type="domain" description="LysM" evidence="3">
    <location>
        <begin position="456"/>
        <end position="499"/>
    </location>
</feature>
<reference evidence="4 5" key="1">
    <citation type="journal article" date="2009" name="Infect. Immun.">
        <title>Comparative genomics reveal extensive transposon-mediated genomic plasticity and diversity among potential effector proteins within the genus Coxiella.</title>
        <authorList>
            <person name="Beare P.A."/>
            <person name="Unsworth N."/>
            <person name="Andoh M."/>
            <person name="Voth D.E."/>
            <person name="Omsland A."/>
            <person name="Gilk S.D."/>
            <person name="Williams K.P."/>
            <person name="Sobral B.W."/>
            <person name="Kupko J.J.III."/>
            <person name="Porcella S.F."/>
            <person name="Samuel J.E."/>
            <person name="Heinzen R.A."/>
        </authorList>
    </citation>
    <scope>NUCLEOTIDE SEQUENCE [LARGE SCALE GENOMIC DNA]</scope>
    <source>
        <strain evidence="4 5">Dugway 5J108-111</strain>
    </source>
</reference>
<feature type="chain" id="PRO_5002736515" evidence="2">
    <location>
        <begin position="39"/>
        <end position="499"/>
    </location>
</feature>
<name>A9KGQ4_COXBN</name>
<dbReference type="InterPro" id="IPR036779">
    <property type="entry name" value="LysM_dom_sf"/>
</dbReference>
<dbReference type="PANTHER" id="PTHR33734:SF22">
    <property type="entry name" value="MEMBRANE-BOUND LYTIC MUREIN TRANSGLYCOSYLASE D"/>
    <property type="match status" value="1"/>
</dbReference>
<dbReference type="SMART" id="SM00257">
    <property type="entry name" value="LysM"/>
    <property type="match status" value="3"/>
</dbReference>
<feature type="domain" description="LysM" evidence="3">
    <location>
        <begin position="403"/>
        <end position="447"/>
    </location>
</feature>
<evidence type="ECO:0000313" key="4">
    <source>
        <dbReference type="EMBL" id="ABS77045.2"/>
    </source>
</evidence>
<dbReference type="AlphaFoldDB" id="A9KGQ4"/>
<dbReference type="GO" id="GO:0016020">
    <property type="term" value="C:membrane"/>
    <property type="evidence" value="ECO:0007669"/>
    <property type="project" value="InterPro"/>
</dbReference>
<evidence type="ECO:0000256" key="2">
    <source>
        <dbReference type="SAM" id="SignalP"/>
    </source>
</evidence>
<gene>
    <name evidence="4" type="ordered locus">CBUD_1767</name>
</gene>
<dbReference type="CAZy" id="GH23">
    <property type="family name" value="Glycoside Hydrolase Family 23"/>
</dbReference>
<dbReference type="Proteomes" id="UP000008555">
    <property type="component" value="Chromosome"/>
</dbReference>
<dbReference type="SUPFAM" id="SSF53955">
    <property type="entry name" value="Lysozyme-like"/>
    <property type="match status" value="1"/>
</dbReference>
<dbReference type="InterPro" id="IPR000189">
    <property type="entry name" value="Transglyc_AS"/>
</dbReference>
<dbReference type="PROSITE" id="PS00922">
    <property type="entry name" value="TRANSGLYCOSYLASE"/>
    <property type="match status" value="1"/>
</dbReference>
<proteinExistence type="inferred from homology"/>
<dbReference type="RefSeq" id="WP_011997261.1">
    <property type="nucleotide sequence ID" value="NC_009727.1"/>
</dbReference>
<dbReference type="InterPro" id="IPR018392">
    <property type="entry name" value="LysM"/>
</dbReference>
<dbReference type="GO" id="GO:0000270">
    <property type="term" value="P:peptidoglycan metabolic process"/>
    <property type="evidence" value="ECO:0007669"/>
    <property type="project" value="InterPro"/>
</dbReference>
<evidence type="ECO:0000259" key="3">
    <source>
        <dbReference type="PROSITE" id="PS51782"/>
    </source>
</evidence>
<evidence type="ECO:0000313" key="5">
    <source>
        <dbReference type="Proteomes" id="UP000008555"/>
    </source>
</evidence>
<keyword evidence="4" id="KW-0378">Hydrolase</keyword>
<sequence>MILAPFIRNMPRMRKWISNTTIALLAFCLTGVTTTAMPASSGQQWHLSDLFSKGQNLWAVISHRFSFDGKYSNNYYVREKIRWFQHQQYYLTQLTQNAQPYIYYVLQQTEKRGMPAEIALLPMIESNYNPFLYSKRGATGLWQIMPGTATGFGLLINWWYDGRRDVVASTNAALNYLQYLHDYFHNWLLAIAAYDAGEGTISAAIRYNRRHGRPTDFWSLPLPYETREYVPKLLALADIIKNHTRYGLHLTPVENRPFFTTVALTAQMNLEKLVKLSDSTSKLIRNLNPGFRRSSTMPNHTYNFLVPINKADQLQKNLAELETQTHPLTGKRIYHRVHAGDSLSILASRYHTSVTEIRQMNKLKSNVIQIGENLLIPEAQATPYTPVHNARISEDNIPGPKRIVHVVKAHETIAQIAHLYHVTSRQIYFWNNINKPKTLAAGDKLIIWKSLHLATKYHRVKRGESLSTIAHFYGTTVSKLRRLNHLSGDNIRIGQQLMV</sequence>
<keyword evidence="2" id="KW-0732">Signal</keyword>
<dbReference type="CDD" id="cd16894">
    <property type="entry name" value="MltD-like"/>
    <property type="match status" value="1"/>
</dbReference>